<dbReference type="PROSITE" id="PS50109">
    <property type="entry name" value="HIS_KIN"/>
    <property type="match status" value="1"/>
</dbReference>
<dbReference type="Proteomes" id="UP000198824">
    <property type="component" value="Unassembled WGS sequence"/>
</dbReference>
<dbReference type="GO" id="GO:0005524">
    <property type="term" value="F:ATP binding"/>
    <property type="evidence" value="ECO:0007669"/>
    <property type="project" value="UniProtKB-KW"/>
</dbReference>
<dbReference type="SMART" id="SM00387">
    <property type="entry name" value="HATPase_c"/>
    <property type="match status" value="1"/>
</dbReference>
<evidence type="ECO:0000256" key="2">
    <source>
        <dbReference type="ARBA" id="ARBA00004651"/>
    </source>
</evidence>
<protein>
    <recommendedName>
        <fullName evidence="3">histidine kinase</fullName>
        <ecNumber evidence="3">2.7.13.3</ecNumber>
    </recommendedName>
</protein>
<keyword evidence="4" id="KW-1003">Cell membrane</keyword>
<accession>A0A1I6JAQ6</accession>
<dbReference type="PANTHER" id="PTHR44936:SF10">
    <property type="entry name" value="SENSOR PROTEIN RSTB"/>
    <property type="match status" value="1"/>
</dbReference>
<dbReference type="Gene3D" id="1.10.287.130">
    <property type="match status" value="1"/>
</dbReference>
<dbReference type="SUPFAM" id="SSF55874">
    <property type="entry name" value="ATPase domain of HSP90 chaperone/DNA topoisomerase II/histidine kinase"/>
    <property type="match status" value="1"/>
</dbReference>
<keyword evidence="5" id="KW-0597">Phosphoprotein</keyword>
<evidence type="ECO:0000256" key="6">
    <source>
        <dbReference type="ARBA" id="ARBA00022679"/>
    </source>
</evidence>
<evidence type="ECO:0000259" key="11">
    <source>
        <dbReference type="PROSITE" id="PS50109"/>
    </source>
</evidence>
<evidence type="ECO:0000256" key="5">
    <source>
        <dbReference type="ARBA" id="ARBA00022553"/>
    </source>
</evidence>
<keyword evidence="10" id="KW-1133">Transmembrane helix</keyword>
<evidence type="ECO:0000256" key="1">
    <source>
        <dbReference type="ARBA" id="ARBA00000085"/>
    </source>
</evidence>
<dbReference type="EC" id="2.7.13.3" evidence="3"/>
<feature type="transmembrane region" description="Helical" evidence="10">
    <location>
        <begin position="112"/>
        <end position="142"/>
    </location>
</feature>
<sequence>MTGLSFLPPEPLDGDARARNVRLLSVLRSLAIGGQLATILLVRFGFGVPLPLAPMIAALAVLVALNLLIGTIAARRQIGDAALFATLLVDVICLTVQLYLSGGVTNPFVGLYLLQVVIAAVLLPAWASWALVALTSVLFAWLGASPFRLPAGFGAAMSPPHIAAAWVSFTLAAILLVLFVTRIVRNLAEREARLADLRQRAAEEDHIVRMGLLASGAAHELGTPLASMAVMIGDWRHDPALSGSPALMAELDEMAGQIGRCKDIVGQVLLAAGEVRGDAPVRTTLRHFVRDVVDNWESATTPTVEIDDALAHDPPIIADEPLAQTIVNLLDNAAEAGATCVHVSLRLEGETVRVTVRDDGRGFAPAILRDFGKPYRSTKTRHGAGLGLFLATNVLRTLGGRIEARDAAGGGGEVTLTWPLSAVAVESAS</sequence>
<dbReference type="InterPro" id="IPR003661">
    <property type="entry name" value="HisK_dim/P_dom"/>
</dbReference>
<feature type="transmembrane region" description="Helical" evidence="10">
    <location>
        <begin position="52"/>
        <end position="74"/>
    </location>
</feature>
<dbReference type="SUPFAM" id="SSF47384">
    <property type="entry name" value="Homodimeric domain of signal transducing histidine kinase"/>
    <property type="match status" value="1"/>
</dbReference>
<dbReference type="GO" id="GO:0000155">
    <property type="term" value="F:phosphorelay sensor kinase activity"/>
    <property type="evidence" value="ECO:0007669"/>
    <property type="project" value="InterPro"/>
</dbReference>
<name>A0A1I6JAQ6_9SPHN</name>
<dbReference type="AlphaFoldDB" id="A0A1I6JAQ6"/>
<evidence type="ECO:0000256" key="3">
    <source>
        <dbReference type="ARBA" id="ARBA00012438"/>
    </source>
</evidence>
<reference evidence="12 13" key="1">
    <citation type="submission" date="2016-10" db="EMBL/GenBank/DDBJ databases">
        <authorList>
            <person name="de Groot N.N."/>
        </authorList>
    </citation>
    <scope>NUCLEOTIDE SEQUENCE [LARGE SCALE GENOMIC DNA]</scope>
    <source>
        <strain evidence="12 13">S5-249</strain>
    </source>
</reference>
<dbReference type="STRING" id="1166337.SAMN05192580_0038"/>
<keyword evidence="13" id="KW-1185">Reference proteome</keyword>
<feature type="transmembrane region" description="Helical" evidence="10">
    <location>
        <begin position="26"/>
        <end position="46"/>
    </location>
</feature>
<feature type="transmembrane region" description="Helical" evidence="10">
    <location>
        <begin position="163"/>
        <end position="184"/>
    </location>
</feature>
<evidence type="ECO:0000256" key="8">
    <source>
        <dbReference type="ARBA" id="ARBA00022777"/>
    </source>
</evidence>
<keyword evidence="10" id="KW-0472">Membrane</keyword>
<dbReference type="Pfam" id="PF02518">
    <property type="entry name" value="HATPase_c"/>
    <property type="match status" value="1"/>
</dbReference>
<gene>
    <name evidence="12" type="ORF">SAMN05192580_0038</name>
</gene>
<dbReference type="CDD" id="cd00082">
    <property type="entry name" value="HisKA"/>
    <property type="match status" value="1"/>
</dbReference>
<evidence type="ECO:0000256" key="9">
    <source>
        <dbReference type="ARBA" id="ARBA00022840"/>
    </source>
</evidence>
<keyword evidence="6" id="KW-0808">Transferase</keyword>
<feature type="transmembrane region" description="Helical" evidence="10">
    <location>
        <begin position="81"/>
        <end position="100"/>
    </location>
</feature>
<dbReference type="InterPro" id="IPR004358">
    <property type="entry name" value="Sig_transdc_His_kin-like_C"/>
</dbReference>
<keyword evidence="9" id="KW-0067">ATP-binding</keyword>
<dbReference type="OrthoDB" id="9785252at2"/>
<comment type="catalytic activity">
    <reaction evidence="1">
        <text>ATP + protein L-histidine = ADP + protein N-phospho-L-histidine.</text>
        <dbReference type="EC" id="2.7.13.3"/>
    </reaction>
</comment>
<evidence type="ECO:0000313" key="12">
    <source>
        <dbReference type="EMBL" id="SFR76026.1"/>
    </source>
</evidence>
<dbReference type="Gene3D" id="3.30.565.10">
    <property type="entry name" value="Histidine kinase-like ATPase, C-terminal domain"/>
    <property type="match status" value="1"/>
</dbReference>
<dbReference type="EMBL" id="FOZG01000001">
    <property type="protein sequence ID" value="SFR76026.1"/>
    <property type="molecule type" value="Genomic_DNA"/>
</dbReference>
<evidence type="ECO:0000256" key="4">
    <source>
        <dbReference type="ARBA" id="ARBA00022475"/>
    </source>
</evidence>
<keyword evidence="10" id="KW-0812">Transmembrane</keyword>
<organism evidence="12 13">
    <name type="scientific">Sphingomonas jatrophae</name>
    <dbReference type="NCBI Taxonomy" id="1166337"/>
    <lineage>
        <taxon>Bacteria</taxon>
        <taxon>Pseudomonadati</taxon>
        <taxon>Pseudomonadota</taxon>
        <taxon>Alphaproteobacteria</taxon>
        <taxon>Sphingomonadales</taxon>
        <taxon>Sphingomonadaceae</taxon>
        <taxon>Sphingomonas</taxon>
    </lineage>
</organism>
<evidence type="ECO:0000313" key="13">
    <source>
        <dbReference type="Proteomes" id="UP000198824"/>
    </source>
</evidence>
<feature type="domain" description="Histidine kinase" evidence="11">
    <location>
        <begin position="216"/>
        <end position="422"/>
    </location>
</feature>
<dbReference type="InterPro" id="IPR036097">
    <property type="entry name" value="HisK_dim/P_sf"/>
</dbReference>
<proteinExistence type="predicted"/>
<dbReference type="InterPro" id="IPR050980">
    <property type="entry name" value="2C_sensor_his_kinase"/>
</dbReference>
<evidence type="ECO:0000256" key="10">
    <source>
        <dbReference type="SAM" id="Phobius"/>
    </source>
</evidence>
<dbReference type="InterPro" id="IPR005467">
    <property type="entry name" value="His_kinase_dom"/>
</dbReference>
<dbReference type="GO" id="GO:0005886">
    <property type="term" value="C:plasma membrane"/>
    <property type="evidence" value="ECO:0007669"/>
    <property type="project" value="UniProtKB-SubCell"/>
</dbReference>
<dbReference type="PANTHER" id="PTHR44936">
    <property type="entry name" value="SENSOR PROTEIN CREC"/>
    <property type="match status" value="1"/>
</dbReference>
<comment type="subcellular location">
    <subcellularLocation>
        <location evidence="2">Cell membrane</location>
        <topology evidence="2">Multi-pass membrane protein</topology>
    </subcellularLocation>
</comment>
<dbReference type="RefSeq" id="WP_093309179.1">
    <property type="nucleotide sequence ID" value="NZ_FOZG01000001.1"/>
</dbReference>
<keyword evidence="8 12" id="KW-0418">Kinase</keyword>
<dbReference type="InterPro" id="IPR036890">
    <property type="entry name" value="HATPase_C_sf"/>
</dbReference>
<keyword evidence="7" id="KW-0547">Nucleotide-binding</keyword>
<evidence type="ECO:0000256" key="7">
    <source>
        <dbReference type="ARBA" id="ARBA00022741"/>
    </source>
</evidence>
<dbReference type="PRINTS" id="PR00344">
    <property type="entry name" value="BCTRLSENSOR"/>
</dbReference>
<dbReference type="InterPro" id="IPR003594">
    <property type="entry name" value="HATPase_dom"/>
</dbReference>